<dbReference type="KEGG" id="glz:GLAREA_08170"/>
<dbReference type="EMBL" id="KE145373">
    <property type="protein sequence ID" value="EPE24318.1"/>
    <property type="molecule type" value="Genomic_DNA"/>
</dbReference>
<accession>S3DCD7</accession>
<dbReference type="RefSeq" id="XP_008088406.1">
    <property type="nucleotide sequence ID" value="XM_008090215.1"/>
</dbReference>
<evidence type="ECO:0000313" key="2">
    <source>
        <dbReference type="Proteomes" id="UP000016922"/>
    </source>
</evidence>
<sequence length="53" mass="6137">MPAEVLLFVANFKRLETVKYNLRAELKQSTQHFARNAGGNNLRKNYCCVRHDA</sequence>
<dbReference type="GeneID" id="19467219"/>
<proteinExistence type="predicted"/>
<gene>
    <name evidence="1" type="ORF">GLAREA_08170</name>
</gene>
<reference evidence="1 2" key="1">
    <citation type="journal article" date="2013" name="BMC Genomics">
        <title>Genomics-driven discovery of the pneumocandin biosynthetic gene cluster in the fungus Glarea lozoyensis.</title>
        <authorList>
            <person name="Chen L."/>
            <person name="Yue Q."/>
            <person name="Zhang X."/>
            <person name="Xiang M."/>
            <person name="Wang C."/>
            <person name="Li S."/>
            <person name="Che Y."/>
            <person name="Ortiz-Lopez F.J."/>
            <person name="Bills G.F."/>
            <person name="Liu X."/>
            <person name="An Z."/>
        </authorList>
    </citation>
    <scope>NUCLEOTIDE SEQUENCE [LARGE SCALE GENOMIC DNA]</scope>
    <source>
        <strain evidence="2">ATCC 20868 / MF5171</strain>
    </source>
</reference>
<organism evidence="1 2">
    <name type="scientific">Glarea lozoyensis (strain ATCC 20868 / MF5171)</name>
    <dbReference type="NCBI Taxonomy" id="1116229"/>
    <lineage>
        <taxon>Eukaryota</taxon>
        <taxon>Fungi</taxon>
        <taxon>Dikarya</taxon>
        <taxon>Ascomycota</taxon>
        <taxon>Pezizomycotina</taxon>
        <taxon>Leotiomycetes</taxon>
        <taxon>Helotiales</taxon>
        <taxon>Helotiaceae</taxon>
        <taxon>Glarea</taxon>
    </lineage>
</organism>
<keyword evidence="2" id="KW-1185">Reference proteome</keyword>
<dbReference type="AlphaFoldDB" id="S3DCD7"/>
<evidence type="ECO:0000313" key="1">
    <source>
        <dbReference type="EMBL" id="EPE24318.1"/>
    </source>
</evidence>
<protein>
    <submittedName>
        <fullName evidence="1">Uncharacterized protein</fullName>
    </submittedName>
</protein>
<dbReference type="HOGENOM" id="CLU_3068851_0_0_1"/>
<dbReference type="Proteomes" id="UP000016922">
    <property type="component" value="Unassembled WGS sequence"/>
</dbReference>
<name>S3DCD7_GLAL2</name>